<dbReference type="PRINTS" id="PR00081">
    <property type="entry name" value="GDHRDH"/>
</dbReference>
<dbReference type="CDD" id="cd05233">
    <property type="entry name" value="SDR_c"/>
    <property type="match status" value="1"/>
</dbReference>
<organism evidence="4 5">
    <name type="scientific">Phialocephala subalpina</name>
    <dbReference type="NCBI Taxonomy" id="576137"/>
    <lineage>
        <taxon>Eukaryota</taxon>
        <taxon>Fungi</taxon>
        <taxon>Dikarya</taxon>
        <taxon>Ascomycota</taxon>
        <taxon>Pezizomycotina</taxon>
        <taxon>Leotiomycetes</taxon>
        <taxon>Helotiales</taxon>
        <taxon>Mollisiaceae</taxon>
        <taxon>Phialocephala</taxon>
        <taxon>Phialocephala fortinii species complex</taxon>
    </lineage>
</organism>
<dbReference type="InterPro" id="IPR036291">
    <property type="entry name" value="NAD(P)-bd_dom_sf"/>
</dbReference>
<dbReference type="Gene3D" id="3.40.50.720">
    <property type="entry name" value="NAD(P)-binding Rossmann-like Domain"/>
    <property type="match status" value="1"/>
</dbReference>
<evidence type="ECO:0000256" key="1">
    <source>
        <dbReference type="ARBA" id="ARBA00006484"/>
    </source>
</evidence>
<dbReference type="STRING" id="576137.A0A1L7XNF3"/>
<protein>
    <submittedName>
        <fullName evidence="4">Related to peroxisomal short-chain alcohol dehydrogenase</fullName>
    </submittedName>
</protein>
<keyword evidence="5" id="KW-1185">Reference proteome</keyword>
<proteinExistence type="inferred from homology"/>
<dbReference type="PANTHER" id="PTHR42901">
    <property type="entry name" value="ALCOHOL DEHYDROGENASE"/>
    <property type="match status" value="1"/>
</dbReference>
<comment type="similarity">
    <text evidence="1 3">Belongs to the short-chain dehydrogenases/reductases (SDR) family.</text>
</comment>
<name>A0A1L7XNF3_9HELO</name>
<sequence>MPYPSARPDNGIAFVKTRHHDTYPFIDPATKSDHTGHYVLVTGASKGVGRATALAFAKSGAEGIAIGARSDFGTLEQEMLSAAKTAGKKAPKILRLSLDVADYSSVEKAAKETEKEFGQLDILINNAGYLGDWVAIGETDPKGWWRNYEINVGGVYNVSRAFLPLVLKGKQKTVVNISSAGAHGLSAGASGYQSSKFALLRFTEFLNVDYADQGLVAYAVHPCGAPTELGLNMPEHMHFVFTDTLEIASDAMVFLTSQKRDWLAGRYIDCCWDMEEFLSKEKEIVEGDKLKMRMVF</sequence>
<dbReference type="PANTHER" id="PTHR42901:SF1">
    <property type="entry name" value="ALCOHOL DEHYDROGENASE"/>
    <property type="match status" value="1"/>
</dbReference>
<dbReference type="PRINTS" id="PR00080">
    <property type="entry name" value="SDRFAMILY"/>
</dbReference>
<dbReference type="Proteomes" id="UP000184330">
    <property type="component" value="Unassembled WGS sequence"/>
</dbReference>
<evidence type="ECO:0000313" key="5">
    <source>
        <dbReference type="Proteomes" id="UP000184330"/>
    </source>
</evidence>
<dbReference type="OrthoDB" id="1933717at2759"/>
<accession>A0A1L7XNF3</accession>
<dbReference type="AlphaFoldDB" id="A0A1L7XNF3"/>
<evidence type="ECO:0000313" key="4">
    <source>
        <dbReference type="EMBL" id="CZR66590.1"/>
    </source>
</evidence>
<dbReference type="Pfam" id="PF00106">
    <property type="entry name" value="adh_short"/>
    <property type="match status" value="1"/>
</dbReference>
<dbReference type="InterPro" id="IPR002347">
    <property type="entry name" value="SDR_fam"/>
</dbReference>
<gene>
    <name evidence="4" type="ORF">PAC_16491</name>
</gene>
<dbReference type="GO" id="GO:0016491">
    <property type="term" value="F:oxidoreductase activity"/>
    <property type="evidence" value="ECO:0007669"/>
    <property type="project" value="UniProtKB-KW"/>
</dbReference>
<reference evidence="4 5" key="1">
    <citation type="submission" date="2016-03" db="EMBL/GenBank/DDBJ databases">
        <authorList>
            <person name="Ploux O."/>
        </authorList>
    </citation>
    <scope>NUCLEOTIDE SEQUENCE [LARGE SCALE GENOMIC DNA]</scope>
    <source>
        <strain evidence="4 5">UAMH 11012</strain>
    </source>
</reference>
<dbReference type="SUPFAM" id="SSF51735">
    <property type="entry name" value="NAD(P)-binding Rossmann-fold domains"/>
    <property type="match status" value="1"/>
</dbReference>
<evidence type="ECO:0000256" key="2">
    <source>
        <dbReference type="ARBA" id="ARBA00023002"/>
    </source>
</evidence>
<evidence type="ECO:0000256" key="3">
    <source>
        <dbReference type="RuleBase" id="RU000363"/>
    </source>
</evidence>
<keyword evidence="2" id="KW-0560">Oxidoreductase</keyword>
<dbReference type="EMBL" id="FJOG01000038">
    <property type="protein sequence ID" value="CZR66590.1"/>
    <property type="molecule type" value="Genomic_DNA"/>
</dbReference>